<dbReference type="NCBIfam" id="TIGR03552">
    <property type="entry name" value="F420_cofC"/>
    <property type="match status" value="1"/>
</dbReference>
<dbReference type="PANTHER" id="PTHR40392">
    <property type="entry name" value="2-PHOSPHO-L-LACTATE GUANYLYLTRANSFERASE"/>
    <property type="match status" value="1"/>
</dbReference>
<dbReference type="RefSeq" id="WP_345406122.1">
    <property type="nucleotide sequence ID" value="NZ_BAABLA010000121.1"/>
</dbReference>
<organism evidence="5 6">
    <name type="scientific">Haloechinothrix salitolerans</name>
    <dbReference type="NCBI Taxonomy" id="926830"/>
    <lineage>
        <taxon>Bacteria</taxon>
        <taxon>Bacillati</taxon>
        <taxon>Actinomycetota</taxon>
        <taxon>Actinomycetes</taxon>
        <taxon>Pseudonocardiales</taxon>
        <taxon>Pseudonocardiaceae</taxon>
        <taxon>Haloechinothrix</taxon>
    </lineage>
</organism>
<evidence type="ECO:0000256" key="4">
    <source>
        <dbReference type="ARBA" id="ARBA00023134"/>
    </source>
</evidence>
<reference evidence="6" key="1">
    <citation type="journal article" date="2019" name="Int. J. Syst. Evol. Microbiol.">
        <title>The Global Catalogue of Microorganisms (GCM) 10K type strain sequencing project: providing services to taxonomists for standard genome sequencing and annotation.</title>
        <authorList>
            <consortium name="The Broad Institute Genomics Platform"/>
            <consortium name="The Broad Institute Genome Sequencing Center for Infectious Disease"/>
            <person name="Wu L."/>
            <person name="Ma J."/>
        </authorList>
    </citation>
    <scope>NUCLEOTIDE SEQUENCE [LARGE SCALE GENOMIC DNA]</scope>
    <source>
        <strain evidence="6">KCTC 32255</strain>
    </source>
</reference>
<evidence type="ECO:0000313" key="6">
    <source>
        <dbReference type="Proteomes" id="UP001596337"/>
    </source>
</evidence>
<proteinExistence type="predicted"/>
<sequence>MKGWGNAKTRMSELRTDDRRALAFALAQDTVRTVCATPDVELCVVVGPGEVLRDLRRCAGLEAVRGVEERREASADSLNMALLRGRDVALSAGYRQLAMIVADLPALSVTALRGFLRTVPAASVAIVCDRSGSGTTIVAGRRGERVLPAFGPNSAARHIANGAVDVTSRCDPWLRADVDTVADLATARGAAVGPALRRWFDGGEMRSENRQTGVVQHGGRISEQLGALLAIDDPVIERQ</sequence>
<dbReference type="Gene3D" id="3.90.550.10">
    <property type="entry name" value="Spore Coat Polysaccharide Biosynthesis Protein SpsA, Chain A"/>
    <property type="match status" value="1"/>
</dbReference>
<evidence type="ECO:0000256" key="2">
    <source>
        <dbReference type="ARBA" id="ARBA00022695"/>
    </source>
</evidence>
<dbReference type="InterPro" id="IPR002835">
    <property type="entry name" value="CofC"/>
</dbReference>
<dbReference type="EC" id="2.7.7.68" evidence="5"/>
<dbReference type="PANTHER" id="PTHR40392:SF1">
    <property type="entry name" value="2-PHOSPHO-L-LACTATE GUANYLYLTRANSFERASE"/>
    <property type="match status" value="1"/>
</dbReference>
<comment type="caution">
    <text evidence="5">The sequence shown here is derived from an EMBL/GenBank/DDBJ whole genome shotgun (WGS) entry which is preliminary data.</text>
</comment>
<evidence type="ECO:0000256" key="3">
    <source>
        <dbReference type="ARBA" id="ARBA00022741"/>
    </source>
</evidence>
<evidence type="ECO:0000256" key="1">
    <source>
        <dbReference type="ARBA" id="ARBA00022679"/>
    </source>
</evidence>
<keyword evidence="6" id="KW-1185">Reference proteome</keyword>
<dbReference type="SUPFAM" id="SSF53448">
    <property type="entry name" value="Nucleotide-diphospho-sugar transferases"/>
    <property type="match status" value="1"/>
</dbReference>
<gene>
    <name evidence="5" type="primary">cofC</name>
    <name evidence="5" type="ORF">ACFQGD_06865</name>
</gene>
<keyword evidence="2 5" id="KW-0548">Nucleotidyltransferase</keyword>
<keyword evidence="3" id="KW-0547">Nucleotide-binding</keyword>
<dbReference type="Proteomes" id="UP001596337">
    <property type="component" value="Unassembled WGS sequence"/>
</dbReference>
<dbReference type="EMBL" id="JBHSXX010000001">
    <property type="protein sequence ID" value="MFC6866865.1"/>
    <property type="molecule type" value="Genomic_DNA"/>
</dbReference>
<dbReference type="GO" id="GO:0043814">
    <property type="term" value="F:phospholactate guanylyltransferase activity"/>
    <property type="evidence" value="ECO:0007669"/>
    <property type="project" value="UniProtKB-EC"/>
</dbReference>
<keyword evidence="1 5" id="KW-0808">Transferase</keyword>
<accession>A0ABW2BX16</accession>
<evidence type="ECO:0000313" key="5">
    <source>
        <dbReference type="EMBL" id="MFC6866865.1"/>
    </source>
</evidence>
<protein>
    <submittedName>
        <fullName evidence="5">2-phospho-L-lactate guanylyltransferase</fullName>
        <ecNumber evidence="5">2.7.7.68</ecNumber>
    </submittedName>
</protein>
<dbReference type="InterPro" id="IPR029044">
    <property type="entry name" value="Nucleotide-diphossugar_trans"/>
</dbReference>
<keyword evidence="4" id="KW-0342">GTP-binding</keyword>
<name>A0ABW2BX16_9PSEU</name>